<keyword evidence="3" id="KW-1185">Reference proteome</keyword>
<reference evidence="2 3" key="1">
    <citation type="submission" date="2019-04" db="EMBL/GenBank/DDBJ databases">
        <title>An improved genome assembly and genetic linkage map for asparagus bean, Vigna unguiculata ssp. sesquipedialis.</title>
        <authorList>
            <person name="Xia Q."/>
            <person name="Zhang R."/>
            <person name="Dong Y."/>
        </authorList>
    </citation>
    <scope>NUCLEOTIDE SEQUENCE [LARGE SCALE GENOMIC DNA]</scope>
    <source>
        <tissue evidence="2">Leaf</tissue>
    </source>
</reference>
<dbReference type="AlphaFoldDB" id="A0A4D6MVV3"/>
<dbReference type="EMBL" id="CP039352">
    <property type="protein sequence ID" value="QCE04874.1"/>
    <property type="molecule type" value="Genomic_DNA"/>
</dbReference>
<feature type="region of interest" description="Disordered" evidence="1">
    <location>
        <begin position="30"/>
        <end position="54"/>
    </location>
</feature>
<dbReference type="Proteomes" id="UP000501690">
    <property type="component" value="Linkage Group LG8"/>
</dbReference>
<proteinExistence type="predicted"/>
<evidence type="ECO:0000256" key="1">
    <source>
        <dbReference type="SAM" id="MobiDB-lite"/>
    </source>
</evidence>
<sequence length="54" mass="6031">MAAVSSRFPAATMTLTVETCAHLLATTNDTSLRRRPHRRRRCRSPLLARNAPTP</sequence>
<gene>
    <name evidence="2" type="ORF">DEO72_LG8g2915</name>
</gene>
<evidence type="ECO:0000313" key="2">
    <source>
        <dbReference type="EMBL" id="QCE04874.1"/>
    </source>
</evidence>
<protein>
    <submittedName>
        <fullName evidence="2">Uncharacterized protein</fullName>
    </submittedName>
</protein>
<name>A0A4D6MVV3_VIGUN</name>
<organism evidence="2 3">
    <name type="scientific">Vigna unguiculata</name>
    <name type="common">Cowpea</name>
    <dbReference type="NCBI Taxonomy" id="3917"/>
    <lineage>
        <taxon>Eukaryota</taxon>
        <taxon>Viridiplantae</taxon>
        <taxon>Streptophyta</taxon>
        <taxon>Embryophyta</taxon>
        <taxon>Tracheophyta</taxon>
        <taxon>Spermatophyta</taxon>
        <taxon>Magnoliopsida</taxon>
        <taxon>eudicotyledons</taxon>
        <taxon>Gunneridae</taxon>
        <taxon>Pentapetalae</taxon>
        <taxon>rosids</taxon>
        <taxon>fabids</taxon>
        <taxon>Fabales</taxon>
        <taxon>Fabaceae</taxon>
        <taxon>Papilionoideae</taxon>
        <taxon>50 kb inversion clade</taxon>
        <taxon>NPAAA clade</taxon>
        <taxon>indigoferoid/millettioid clade</taxon>
        <taxon>Phaseoleae</taxon>
        <taxon>Vigna</taxon>
    </lineage>
</organism>
<accession>A0A4D6MVV3</accession>
<evidence type="ECO:0000313" key="3">
    <source>
        <dbReference type="Proteomes" id="UP000501690"/>
    </source>
</evidence>
<feature type="compositionally biased region" description="Low complexity" evidence="1">
    <location>
        <begin position="44"/>
        <end position="54"/>
    </location>
</feature>
<feature type="compositionally biased region" description="Basic residues" evidence="1">
    <location>
        <begin position="33"/>
        <end position="43"/>
    </location>
</feature>